<dbReference type="EMBL" id="QRAV01000003">
    <property type="protein sequence ID" value="RDL23019.1"/>
    <property type="molecule type" value="Genomic_DNA"/>
</dbReference>
<evidence type="ECO:0000313" key="2">
    <source>
        <dbReference type="Proteomes" id="UP000255365"/>
    </source>
</evidence>
<evidence type="ECO:0000313" key="1">
    <source>
        <dbReference type="EMBL" id="RDL23019.1"/>
    </source>
</evidence>
<reference evidence="1 2" key="1">
    <citation type="submission" date="2018-07" db="EMBL/GenBank/DDBJ databases">
        <title>Genome sequencing of rice bacterial endophytes.</title>
        <authorList>
            <person name="Venturi V."/>
        </authorList>
    </citation>
    <scope>NUCLEOTIDE SEQUENCE [LARGE SCALE GENOMIC DNA]</scope>
    <source>
        <strain evidence="1 2">E2333</strain>
    </source>
</reference>
<dbReference type="RefSeq" id="WP_258558287.1">
    <property type="nucleotide sequence ID" value="NZ_QRAV01000003.1"/>
</dbReference>
<sequence>MAEAADYGLMIWDAKSTGTLSNVIELLSRKKKSLVFVNKEKEFKVVGDVNQLEELITFMSDHAKQKANEKIKLFDRISSLKHDQAELSF</sequence>
<organism evidence="1 2">
    <name type="scientific">Pseudomonas jessenii</name>
    <dbReference type="NCBI Taxonomy" id="77298"/>
    <lineage>
        <taxon>Bacteria</taxon>
        <taxon>Pseudomonadati</taxon>
        <taxon>Pseudomonadota</taxon>
        <taxon>Gammaproteobacteria</taxon>
        <taxon>Pseudomonadales</taxon>
        <taxon>Pseudomonadaceae</taxon>
        <taxon>Pseudomonas</taxon>
    </lineage>
</organism>
<dbReference type="AlphaFoldDB" id="A0A370STE1"/>
<name>A0A370STE1_PSEJE</name>
<gene>
    <name evidence="1" type="ORF">DEU51_103144</name>
</gene>
<protein>
    <submittedName>
        <fullName evidence="1">Uncharacterized protein</fullName>
    </submittedName>
</protein>
<comment type="caution">
    <text evidence="1">The sequence shown here is derived from an EMBL/GenBank/DDBJ whole genome shotgun (WGS) entry which is preliminary data.</text>
</comment>
<dbReference type="Proteomes" id="UP000255365">
    <property type="component" value="Unassembled WGS sequence"/>
</dbReference>
<accession>A0A370STE1</accession>
<proteinExistence type="predicted"/>